<name>A0ABW0N983_9BURK</name>
<evidence type="ECO:0000313" key="3">
    <source>
        <dbReference type="Proteomes" id="UP001596037"/>
    </source>
</evidence>
<evidence type="ECO:0000256" key="1">
    <source>
        <dbReference type="SAM" id="MobiDB-lite"/>
    </source>
</evidence>
<dbReference type="EMBL" id="JBHSMF010000005">
    <property type="protein sequence ID" value="MFC5497236.1"/>
    <property type="molecule type" value="Genomic_DNA"/>
</dbReference>
<sequence length="73" mass="7942">MRMFAATLPNDATPRTVVPVDILRRLAFGRPQRGAIQPALPVQPAAPAEAVAAPLPRDDSVDLDQRVRQSGEW</sequence>
<feature type="region of interest" description="Disordered" evidence="1">
    <location>
        <begin position="38"/>
        <end position="73"/>
    </location>
</feature>
<proteinExistence type="predicted"/>
<dbReference type="RefSeq" id="WP_376849255.1">
    <property type="nucleotide sequence ID" value="NZ_JBHSMF010000005.1"/>
</dbReference>
<reference evidence="3" key="1">
    <citation type="journal article" date="2019" name="Int. J. Syst. Evol. Microbiol.">
        <title>The Global Catalogue of Microorganisms (GCM) 10K type strain sequencing project: providing services to taxonomists for standard genome sequencing and annotation.</title>
        <authorList>
            <consortium name="The Broad Institute Genomics Platform"/>
            <consortium name="The Broad Institute Genome Sequencing Center for Infectious Disease"/>
            <person name="Wu L."/>
            <person name="Ma J."/>
        </authorList>
    </citation>
    <scope>NUCLEOTIDE SEQUENCE [LARGE SCALE GENOMIC DNA]</scope>
    <source>
        <strain evidence="3">CCUG 57401</strain>
    </source>
</reference>
<feature type="compositionally biased region" description="Basic and acidic residues" evidence="1">
    <location>
        <begin position="56"/>
        <end position="73"/>
    </location>
</feature>
<accession>A0ABW0N983</accession>
<gene>
    <name evidence="2" type="ORF">ACFPOE_06800</name>
</gene>
<dbReference type="Proteomes" id="UP001596037">
    <property type="component" value="Unassembled WGS sequence"/>
</dbReference>
<organism evidence="2 3">
    <name type="scientific">Caenimonas terrae</name>
    <dbReference type="NCBI Taxonomy" id="696074"/>
    <lineage>
        <taxon>Bacteria</taxon>
        <taxon>Pseudomonadati</taxon>
        <taxon>Pseudomonadota</taxon>
        <taxon>Betaproteobacteria</taxon>
        <taxon>Burkholderiales</taxon>
        <taxon>Comamonadaceae</taxon>
        <taxon>Caenimonas</taxon>
    </lineage>
</organism>
<protein>
    <submittedName>
        <fullName evidence="2">Uncharacterized protein</fullName>
    </submittedName>
</protein>
<comment type="caution">
    <text evidence="2">The sequence shown here is derived from an EMBL/GenBank/DDBJ whole genome shotgun (WGS) entry which is preliminary data.</text>
</comment>
<keyword evidence="3" id="KW-1185">Reference proteome</keyword>
<evidence type="ECO:0000313" key="2">
    <source>
        <dbReference type="EMBL" id="MFC5497236.1"/>
    </source>
</evidence>
<feature type="compositionally biased region" description="Low complexity" evidence="1">
    <location>
        <begin position="38"/>
        <end position="55"/>
    </location>
</feature>